<evidence type="ECO:0000256" key="2">
    <source>
        <dbReference type="ARBA" id="ARBA00005658"/>
    </source>
</evidence>
<feature type="region of interest" description="Disordered" evidence="8">
    <location>
        <begin position="494"/>
        <end position="520"/>
    </location>
</feature>
<evidence type="ECO:0000313" key="10">
    <source>
        <dbReference type="EMBL" id="GAA0480184.1"/>
    </source>
</evidence>
<evidence type="ECO:0000256" key="9">
    <source>
        <dbReference type="SAM" id="Phobius"/>
    </source>
</evidence>
<evidence type="ECO:0000256" key="7">
    <source>
        <dbReference type="ARBA" id="ARBA00023136"/>
    </source>
</evidence>
<name>A0ABN1AML6_9BACI</name>
<feature type="transmembrane region" description="Helical" evidence="9">
    <location>
        <begin position="315"/>
        <end position="332"/>
    </location>
</feature>
<organism evidence="10 11">
    <name type="scientific">Salinibacillus aidingensis</name>
    <dbReference type="NCBI Taxonomy" id="237684"/>
    <lineage>
        <taxon>Bacteria</taxon>
        <taxon>Bacillati</taxon>
        <taxon>Bacillota</taxon>
        <taxon>Bacilli</taxon>
        <taxon>Bacillales</taxon>
        <taxon>Bacillaceae</taxon>
        <taxon>Salinibacillus</taxon>
    </lineage>
</organism>
<evidence type="ECO:0000256" key="5">
    <source>
        <dbReference type="ARBA" id="ARBA00022692"/>
    </source>
</evidence>
<dbReference type="Pfam" id="PF02028">
    <property type="entry name" value="BCCT"/>
    <property type="match status" value="1"/>
</dbReference>
<sequence>MKRNHSPNNIVFWASSFFITILVIWGAVLPESFAEVATAIYGFTTRAFGWFYLVTVLGIVFFCVFLAISRFGKIRLGGDDSKPDYPFFTWIGMLFSAGFGVGLVFWGVAEPMQHFLITPVDTEPLTADAAREAMRYAFFNWGIHQWSVFTIVGLALAYFQYRKKTTGLISSTLNPIIGEERKSGIRIPVDTLAVIATVMGVATSLGMGIMQINGGLNYVFQWPSGTTTQLIITAVLLVLYLFSSTTGLDKGIKFLSNLNLSLALLLMLFFLFLGPTVFILNSLTLGIGDYLQHFLGMSLRLTPYEGGTWVQDWTIFYWAWVIAWSPFVGSFIARVSKGRTIREFILGVLIVPPVLAMVWMSVFGGSALNLDLFHGTNIAQAVNQDVTSALFATFDHFPFTMLLSVLAILLIFTFLITSADSATFVLGIMTTNGDLNPSMLVKIIWGILQAAIAAVLIISSGLQGLQTASLISALPFAVILIMMCYSLFKALSREPRQKRKREPRPNRKRKKKETELPSES</sequence>
<comment type="subcellular location">
    <subcellularLocation>
        <location evidence="1">Cell membrane</location>
        <topology evidence="1">Multi-pass membrane protein</topology>
    </subcellularLocation>
</comment>
<accession>A0ABN1AML6</accession>
<evidence type="ECO:0000256" key="8">
    <source>
        <dbReference type="SAM" id="MobiDB-lite"/>
    </source>
</evidence>
<evidence type="ECO:0000256" key="3">
    <source>
        <dbReference type="ARBA" id="ARBA00022448"/>
    </source>
</evidence>
<evidence type="ECO:0000256" key="1">
    <source>
        <dbReference type="ARBA" id="ARBA00004651"/>
    </source>
</evidence>
<feature type="transmembrane region" description="Helical" evidence="9">
    <location>
        <begin position="191"/>
        <end position="210"/>
    </location>
</feature>
<feature type="transmembrane region" description="Helical" evidence="9">
    <location>
        <begin position="468"/>
        <end position="491"/>
    </location>
</feature>
<feature type="transmembrane region" description="Helical" evidence="9">
    <location>
        <begin position="260"/>
        <end position="280"/>
    </location>
</feature>
<feature type="transmembrane region" description="Helical" evidence="9">
    <location>
        <begin position="49"/>
        <end position="68"/>
    </location>
</feature>
<feature type="transmembrane region" description="Helical" evidence="9">
    <location>
        <begin position="12"/>
        <end position="29"/>
    </location>
</feature>
<keyword evidence="4" id="KW-1003">Cell membrane</keyword>
<proteinExistence type="inferred from homology"/>
<keyword evidence="5 9" id="KW-0812">Transmembrane</keyword>
<feature type="transmembrane region" description="Helical" evidence="9">
    <location>
        <begin position="230"/>
        <end position="248"/>
    </location>
</feature>
<dbReference type="NCBIfam" id="TIGR00842">
    <property type="entry name" value="bcct"/>
    <property type="match status" value="1"/>
</dbReference>
<feature type="transmembrane region" description="Helical" evidence="9">
    <location>
        <begin position="344"/>
        <end position="363"/>
    </location>
</feature>
<reference evidence="10 11" key="1">
    <citation type="journal article" date="2019" name="Int. J. Syst. Evol. Microbiol.">
        <title>The Global Catalogue of Microorganisms (GCM) 10K type strain sequencing project: providing services to taxonomists for standard genome sequencing and annotation.</title>
        <authorList>
            <consortium name="The Broad Institute Genomics Platform"/>
            <consortium name="The Broad Institute Genome Sequencing Center for Infectious Disease"/>
            <person name="Wu L."/>
            <person name="Ma J."/>
        </authorList>
    </citation>
    <scope>NUCLEOTIDE SEQUENCE [LARGE SCALE GENOMIC DNA]</scope>
    <source>
        <strain evidence="10 11">JCM 12389</strain>
    </source>
</reference>
<evidence type="ECO:0000256" key="4">
    <source>
        <dbReference type="ARBA" id="ARBA00022475"/>
    </source>
</evidence>
<feature type="transmembrane region" description="Helical" evidence="9">
    <location>
        <begin position="88"/>
        <end position="109"/>
    </location>
</feature>
<comment type="caution">
    <text evidence="10">The sequence shown here is derived from an EMBL/GenBank/DDBJ whole genome shotgun (WGS) entry which is preliminary data.</text>
</comment>
<evidence type="ECO:0000256" key="6">
    <source>
        <dbReference type="ARBA" id="ARBA00022989"/>
    </source>
</evidence>
<feature type="transmembrane region" description="Helical" evidence="9">
    <location>
        <begin position="143"/>
        <end position="161"/>
    </location>
</feature>
<feature type="compositionally biased region" description="Basic residues" evidence="8">
    <location>
        <begin position="496"/>
        <end position="511"/>
    </location>
</feature>
<protein>
    <submittedName>
        <fullName evidence="10">BCCT family transporter</fullName>
    </submittedName>
</protein>
<keyword evidence="3" id="KW-0813">Transport</keyword>
<dbReference type="PANTHER" id="PTHR30047:SF7">
    <property type="entry name" value="HIGH-AFFINITY CHOLINE TRANSPORT PROTEIN"/>
    <property type="match status" value="1"/>
</dbReference>
<keyword evidence="7 9" id="KW-0472">Membrane</keyword>
<gene>
    <name evidence="10" type="ORF">GCM10008986_00860</name>
</gene>
<feature type="transmembrane region" description="Helical" evidence="9">
    <location>
        <begin position="440"/>
        <end position="462"/>
    </location>
</feature>
<dbReference type="EMBL" id="BAAADO010000001">
    <property type="protein sequence ID" value="GAA0480184.1"/>
    <property type="molecule type" value="Genomic_DNA"/>
</dbReference>
<keyword evidence="6 9" id="KW-1133">Transmembrane helix</keyword>
<evidence type="ECO:0000313" key="11">
    <source>
        <dbReference type="Proteomes" id="UP001500880"/>
    </source>
</evidence>
<dbReference type="Proteomes" id="UP001500880">
    <property type="component" value="Unassembled WGS sequence"/>
</dbReference>
<keyword evidence="11" id="KW-1185">Reference proteome</keyword>
<feature type="transmembrane region" description="Helical" evidence="9">
    <location>
        <begin position="401"/>
        <end position="428"/>
    </location>
</feature>
<dbReference type="PANTHER" id="PTHR30047">
    <property type="entry name" value="HIGH-AFFINITY CHOLINE TRANSPORT PROTEIN-RELATED"/>
    <property type="match status" value="1"/>
</dbReference>
<comment type="similarity">
    <text evidence="2">Belongs to the BCCT transporter (TC 2.A.15) family.</text>
</comment>
<dbReference type="InterPro" id="IPR000060">
    <property type="entry name" value="BCCT_transptr"/>
</dbReference>